<dbReference type="OrthoDB" id="529367at2759"/>
<dbReference type="GO" id="GO:0046872">
    <property type="term" value="F:metal ion binding"/>
    <property type="evidence" value="ECO:0007669"/>
    <property type="project" value="UniProtKB-KW"/>
</dbReference>
<dbReference type="AlphaFoldDB" id="A0A2I2GH89"/>
<dbReference type="VEuPathDB" id="FungiDB:P170DRAFT_453698"/>
<dbReference type="Pfam" id="PF03006">
    <property type="entry name" value="HlyIII"/>
    <property type="match status" value="1"/>
</dbReference>
<feature type="transmembrane region" description="Helical" evidence="7">
    <location>
        <begin position="289"/>
        <end position="306"/>
    </location>
</feature>
<dbReference type="GeneID" id="36559081"/>
<feature type="binding site" evidence="5">
    <location>
        <position position="288"/>
    </location>
    <ligand>
        <name>Zn(2+)</name>
        <dbReference type="ChEBI" id="CHEBI:29105"/>
    </ligand>
</feature>
<feature type="transmembrane region" description="Helical" evidence="7">
    <location>
        <begin position="122"/>
        <end position="141"/>
    </location>
</feature>
<evidence type="ECO:0000256" key="3">
    <source>
        <dbReference type="ARBA" id="ARBA00022989"/>
    </source>
</evidence>
<evidence type="ECO:0000313" key="9">
    <source>
        <dbReference type="Proteomes" id="UP000234275"/>
    </source>
</evidence>
<name>A0A2I2GH89_9EURO</name>
<comment type="subcellular location">
    <subcellularLocation>
        <location evidence="1">Membrane</location>
        <topology evidence="1">Multi-pass membrane protein</topology>
    </subcellularLocation>
</comment>
<feature type="binding site" evidence="5">
    <location>
        <position position="292"/>
    </location>
    <ligand>
        <name>Zn(2+)</name>
        <dbReference type="ChEBI" id="CHEBI:29105"/>
    </ligand>
</feature>
<dbReference type="InterPro" id="IPR004254">
    <property type="entry name" value="AdipoR/HlyIII-related"/>
</dbReference>
<comment type="caution">
    <text evidence="8">The sequence shown here is derived from an EMBL/GenBank/DDBJ whole genome shotgun (WGS) entry which is preliminary data.</text>
</comment>
<feature type="transmembrane region" description="Helical" evidence="7">
    <location>
        <begin position="188"/>
        <end position="206"/>
    </location>
</feature>
<proteinExistence type="predicted"/>
<dbReference type="STRING" id="1392250.A0A2I2GH89"/>
<dbReference type="PANTHER" id="PTHR20855">
    <property type="entry name" value="ADIPOR/PROGESTIN RECEPTOR-RELATED"/>
    <property type="match status" value="1"/>
</dbReference>
<evidence type="ECO:0000256" key="5">
    <source>
        <dbReference type="PIRSR" id="PIRSR604254-1"/>
    </source>
</evidence>
<protein>
    <submittedName>
        <fullName evidence="8">HlyIII-domain-containing protein</fullName>
    </submittedName>
</protein>
<keyword evidence="5" id="KW-0862">Zinc</keyword>
<dbReference type="EMBL" id="MSFO01000002">
    <property type="protein sequence ID" value="PLB52249.1"/>
    <property type="molecule type" value="Genomic_DNA"/>
</dbReference>
<evidence type="ECO:0000256" key="6">
    <source>
        <dbReference type="SAM" id="MobiDB-lite"/>
    </source>
</evidence>
<evidence type="ECO:0000256" key="2">
    <source>
        <dbReference type="ARBA" id="ARBA00022692"/>
    </source>
</evidence>
<sequence length="326" mass="36812">MATESLRLGLSLLLNPSFPKKQKQEPQQEQQQKLSKPVPPSKQLVFHISHLPKWMQLDPYIVHWYRPQLDSFEECFWSLFYLHNESINTWSHLLPGAYFVALLLMVEYWVSHLPFNVTLADVLAIQTYIAGTAGCLIFSAVFHATNAHSKEVATVFLKLDYLGIIMTISTTCTSMTYFGLYDSPFLQTTYISLTVFCAALVFWVTLDPRMDGVYAGHWRAAVFILLAASGLAPLCHVSLLEGVAGLEKFPLETLCVTCISYAVGTMVYVSRFPEKFWPQRFDLLGASHQVFHILVAFGQIVHLYGLRDSLIRCYLDNMLGNSVPGA</sequence>
<gene>
    <name evidence="8" type="ORF">P170DRAFT_453698</name>
</gene>
<feature type="transmembrane region" description="Helical" evidence="7">
    <location>
        <begin position="251"/>
        <end position="269"/>
    </location>
</feature>
<keyword evidence="4 7" id="KW-0472">Membrane</keyword>
<evidence type="ECO:0000313" key="8">
    <source>
        <dbReference type="EMBL" id="PLB52249.1"/>
    </source>
</evidence>
<dbReference type="GO" id="GO:0038023">
    <property type="term" value="F:signaling receptor activity"/>
    <property type="evidence" value="ECO:0007669"/>
    <property type="project" value="TreeGrafter"/>
</dbReference>
<feature type="transmembrane region" description="Helical" evidence="7">
    <location>
        <begin position="90"/>
        <end position="110"/>
    </location>
</feature>
<keyword evidence="2 7" id="KW-0812">Transmembrane</keyword>
<feature type="transmembrane region" description="Helical" evidence="7">
    <location>
        <begin position="218"/>
        <end position="239"/>
    </location>
</feature>
<evidence type="ECO:0000256" key="1">
    <source>
        <dbReference type="ARBA" id="ARBA00004141"/>
    </source>
</evidence>
<dbReference type="PANTHER" id="PTHR20855:SF130">
    <property type="entry name" value="HAEMOLYSIN-III FAMILY PROTEIN"/>
    <property type="match status" value="1"/>
</dbReference>
<evidence type="ECO:0000256" key="7">
    <source>
        <dbReference type="SAM" id="Phobius"/>
    </source>
</evidence>
<reference evidence="8 9" key="1">
    <citation type="submission" date="2016-12" db="EMBL/GenBank/DDBJ databases">
        <title>The genomes of Aspergillus section Nigri reveals drivers in fungal speciation.</title>
        <authorList>
            <consortium name="DOE Joint Genome Institute"/>
            <person name="Vesth T.C."/>
            <person name="Nybo J."/>
            <person name="Theobald S."/>
            <person name="Brandl J."/>
            <person name="Frisvad J.C."/>
            <person name="Nielsen K.F."/>
            <person name="Lyhne E.K."/>
            <person name="Kogle M.E."/>
            <person name="Kuo A."/>
            <person name="Riley R."/>
            <person name="Clum A."/>
            <person name="Nolan M."/>
            <person name="Lipzen A."/>
            <person name="Salamov A."/>
            <person name="Henrissat B."/>
            <person name="Wiebenga A."/>
            <person name="De Vries R.P."/>
            <person name="Grigoriev I.V."/>
            <person name="Mortensen U.H."/>
            <person name="Andersen M.R."/>
            <person name="Baker S.E."/>
        </authorList>
    </citation>
    <scope>NUCLEOTIDE SEQUENCE [LARGE SCALE GENOMIC DNA]</scope>
    <source>
        <strain evidence="8 9">IBT 23096</strain>
    </source>
</reference>
<feature type="binding site" evidence="5">
    <location>
        <position position="143"/>
    </location>
    <ligand>
        <name>Zn(2+)</name>
        <dbReference type="ChEBI" id="CHEBI:29105"/>
    </ligand>
</feature>
<keyword evidence="9" id="KW-1185">Reference proteome</keyword>
<keyword evidence="5" id="KW-0479">Metal-binding</keyword>
<dbReference type="RefSeq" id="XP_024707551.1">
    <property type="nucleotide sequence ID" value="XM_024851382.1"/>
</dbReference>
<dbReference type="Proteomes" id="UP000234275">
    <property type="component" value="Unassembled WGS sequence"/>
</dbReference>
<evidence type="ECO:0000256" key="4">
    <source>
        <dbReference type="ARBA" id="ARBA00023136"/>
    </source>
</evidence>
<dbReference type="GO" id="GO:0016020">
    <property type="term" value="C:membrane"/>
    <property type="evidence" value="ECO:0007669"/>
    <property type="project" value="UniProtKB-SubCell"/>
</dbReference>
<feature type="transmembrane region" description="Helical" evidence="7">
    <location>
        <begin position="161"/>
        <end position="181"/>
    </location>
</feature>
<accession>A0A2I2GH89</accession>
<organism evidence="8 9">
    <name type="scientific">Aspergillus steynii IBT 23096</name>
    <dbReference type="NCBI Taxonomy" id="1392250"/>
    <lineage>
        <taxon>Eukaryota</taxon>
        <taxon>Fungi</taxon>
        <taxon>Dikarya</taxon>
        <taxon>Ascomycota</taxon>
        <taxon>Pezizomycotina</taxon>
        <taxon>Eurotiomycetes</taxon>
        <taxon>Eurotiomycetidae</taxon>
        <taxon>Eurotiales</taxon>
        <taxon>Aspergillaceae</taxon>
        <taxon>Aspergillus</taxon>
        <taxon>Aspergillus subgen. Circumdati</taxon>
    </lineage>
</organism>
<dbReference type="GO" id="GO:0006882">
    <property type="term" value="P:intracellular zinc ion homeostasis"/>
    <property type="evidence" value="ECO:0007669"/>
    <property type="project" value="TreeGrafter"/>
</dbReference>
<feature type="region of interest" description="Disordered" evidence="6">
    <location>
        <begin position="17"/>
        <end position="40"/>
    </location>
</feature>
<keyword evidence="3 7" id="KW-1133">Transmembrane helix</keyword>